<gene>
    <name evidence="2" type="ORF">EgrG_001148100</name>
</gene>
<reference evidence="2 3" key="1">
    <citation type="journal article" date="2013" name="Nature">
        <title>The genomes of four tapeworm species reveal adaptations to parasitism.</title>
        <authorList>
            <person name="Tsai I.J."/>
            <person name="Zarowiecki M."/>
            <person name="Holroyd N."/>
            <person name="Garciarrubio A."/>
            <person name="Sanchez-Flores A."/>
            <person name="Brooks K.L."/>
            <person name="Tracey A."/>
            <person name="Bobes R.J."/>
            <person name="Fragoso G."/>
            <person name="Sciutto E."/>
            <person name="Aslett M."/>
            <person name="Beasley H."/>
            <person name="Bennett H.M."/>
            <person name="Cai J."/>
            <person name="Camicia F."/>
            <person name="Clark R."/>
            <person name="Cucher M."/>
            <person name="De Silva N."/>
            <person name="Day T.A."/>
            <person name="Deplazes P."/>
            <person name="Estrada K."/>
            <person name="Fernandez C."/>
            <person name="Holland P.W."/>
            <person name="Hou J."/>
            <person name="Hu S."/>
            <person name="Huckvale T."/>
            <person name="Hung S.S."/>
            <person name="Kamenetzky L."/>
            <person name="Keane J.A."/>
            <person name="Kiss F."/>
            <person name="Koziol U."/>
            <person name="Lambert O."/>
            <person name="Liu K."/>
            <person name="Luo X."/>
            <person name="Luo Y."/>
            <person name="Macchiaroli N."/>
            <person name="Nichol S."/>
            <person name="Paps J."/>
            <person name="Parkinson J."/>
            <person name="Pouchkina-Stantcheva N."/>
            <person name="Riddiford N."/>
            <person name="Rosenzvit M."/>
            <person name="Salinas G."/>
            <person name="Wasmuth J.D."/>
            <person name="Zamanian M."/>
            <person name="Zheng Y."/>
            <person name="Cai X."/>
            <person name="Soberon X."/>
            <person name="Olson P.D."/>
            <person name="Laclette J.P."/>
            <person name="Brehm K."/>
            <person name="Berriman M."/>
            <person name="Garciarrubio A."/>
            <person name="Bobes R.J."/>
            <person name="Fragoso G."/>
            <person name="Sanchez-Flores A."/>
            <person name="Estrada K."/>
            <person name="Cevallos M.A."/>
            <person name="Morett E."/>
            <person name="Gonzalez V."/>
            <person name="Portillo T."/>
            <person name="Ochoa-Leyva A."/>
            <person name="Jose M.V."/>
            <person name="Sciutto E."/>
            <person name="Landa A."/>
            <person name="Jimenez L."/>
            <person name="Valdes V."/>
            <person name="Carrero J.C."/>
            <person name="Larralde C."/>
            <person name="Morales-Montor J."/>
            <person name="Limon-Lason J."/>
            <person name="Soberon X."/>
            <person name="Laclette J.P."/>
        </authorList>
    </citation>
    <scope>NUCLEOTIDE SEQUENCE [LARGE SCALE GENOMIC DNA]</scope>
</reference>
<evidence type="ECO:0000313" key="4">
    <source>
        <dbReference type="WBParaSite" id="EgrG_001148100"/>
    </source>
</evidence>
<protein>
    <submittedName>
        <fullName evidence="4">Expressed conserved protein</fullName>
    </submittedName>
</protein>
<keyword evidence="1" id="KW-0472">Membrane</keyword>
<keyword evidence="1" id="KW-1133">Transmembrane helix</keyword>
<name>A0A068WSY6_ECHGR</name>
<reference evidence="4" key="3">
    <citation type="submission" date="2020-10" db="UniProtKB">
        <authorList>
            <consortium name="WormBaseParasite"/>
        </authorList>
    </citation>
    <scope>IDENTIFICATION</scope>
</reference>
<evidence type="ECO:0000256" key="1">
    <source>
        <dbReference type="SAM" id="Phobius"/>
    </source>
</evidence>
<dbReference type="EMBL" id="LK028581">
    <property type="protein sequence ID" value="CDS20767.1"/>
    <property type="molecule type" value="Genomic_DNA"/>
</dbReference>
<dbReference type="AlphaFoldDB" id="A0A068WSY6"/>
<organism evidence="2">
    <name type="scientific">Echinococcus granulosus</name>
    <name type="common">Hydatid tapeworm</name>
    <dbReference type="NCBI Taxonomy" id="6210"/>
    <lineage>
        <taxon>Eukaryota</taxon>
        <taxon>Metazoa</taxon>
        <taxon>Spiralia</taxon>
        <taxon>Lophotrochozoa</taxon>
        <taxon>Platyhelminthes</taxon>
        <taxon>Cestoda</taxon>
        <taxon>Eucestoda</taxon>
        <taxon>Cyclophyllidea</taxon>
        <taxon>Taeniidae</taxon>
        <taxon>Echinococcus</taxon>
        <taxon>Echinococcus granulosus group</taxon>
    </lineage>
</organism>
<feature type="transmembrane region" description="Helical" evidence="1">
    <location>
        <begin position="93"/>
        <end position="120"/>
    </location>
</feature>
<dbReference type="WBParaSite" id="EgrG_001148100">
    <property type="protein sequence ID" value="EgrG_001148100"/>
    <property type="gene ID" value="EgrG_001148100"/>
</dbReference>
<proteinExistence type="predicted"/>
<keyword evidence="1" id="KW-0812">Transmembrane</keyword>
<reference evidence="2" key="2">
    <citation type="submission" date="2014-06" db="EMBL/GenBank/DDBJ databases">
        <authorList>
            <person name="Aslett M."/>
        </authorList>
    </citation>
    <scope>NUCLEOTIDE SEQUENCE</scope>
</reference>
<evidence type="ECO:0000313" key="3">
    <source>
        <dbReference type="Proteomes" id="UP000492820"/>
    </source>
</evidence>
<sequence length="244" mass="27158">MNITVASDVDVTTERVTTFSEASEGEPSMTAVGDPIVTSEEPTNLSMSMDTLGDKTVAENLSTAVTVRDALVTVPATSTESFQFKQFKWTPEIVLLTVILCGAFVIVCLLLGWTTSIAHLKSRHRRRIRQLIEGYQKSRSKVYCSGKTLFSPLEAWSQDFEYHSNMSQSSEYARVKRGLMALEGETPQTIGLTTFTRPSRGDLVDTSQLYTQSQLPLSTFPRPPKSAHQRIGAYMDDHQSECQF</sequence>
<dbReference type="OrthoDB" id="10495170at2759"/>
<dbReference type="Proteomes" id="UP000492820">
    <property type="component" value="Unassembled WGS sequence"/>
</dbReference>
<evidence type="ECO:0000313" key="2">
    <source>
        <dbReference type="EMBL" id="CDS20767.1"/>
    </source>
</evidence>
<accession>A0A068WSY6</accession>